<protein>
    <submittedName>
        <fullName evidence="7">Polyprenyl synthetase family protein</fullName>
    </submittedName>
</protein>
<accession>A0ABY6Z9S7</accession>
<keyword evidence="3 6" id="KW-0808">Transferase</keyword>
<organism evidence="7 8">
    <name type="scientific">Alicyclobacillus fastidiosus</name>
    <dbReference type="NCBI Taxonomy" id="392011"/>
    <lineage>
        <taxon>Bacteria</taxon>
        <taxon>Bacillati</taxon>
        <taxon>Bacillota</taxon>
        <taxon>Bacilli</taxon>
        <taxon>Bacillales</taxon>
        <taxon>Alicyclobacillaceae</taxon>
        <taxon>Alicyclobacillus</taxon>
    </lineage>
</organism>
<dbReference type="Proteomes" id="UP001164761">
    <property type="component" value="Chromosome"/>
</dbReference>
<dbReference type="CDD" id="cd00685">
    <property type="entry name" value="Trans_IPPS_HT"/>
    <property type="match status" value="1"/>
</dbReference>
<evidence type="ECO:0000256" key="5">
    <source>
        <dbReference type="ARBA" id="ARBA00022842"/>
    </source>
</evidence>
<gene>
    <name evidence="7" type="ORF">NZD89_14510</name>
</gene>
<dbReference type="SFLD" id="SFLDS00005">
    <property type="entry name" value="Isoprenoid_Synthase_Type_I"/>
    <property type="match status" value="1"/>
</dbReference>
<dbReference type="Pfam" id="PF00348">
    <property type="entry name" value="polyprenyl_synt"/>
    <property type="match status" value="1"/>
</dbReference>
<comment type="cofactor">
    <cofactor evidence="1">
        <name>Mg(2+)</name>
        <dbReference type="ChEBI" id="CHEBI:18420"/>
    </cofactor>
</comment>
<proteinExistence type="inferred from homology"/>
<dbReference type="InterPro" id="IPR008949">
    <property type="entry name" value="Isoprenoid_synthase_dom_sf"/>
</dbReference>
<reference evidence="7" key="1">
    <citation type="submission" date="2022-08" db="EMBL/GenBank/DDBJ databases">
        <title>Alicyclobacillus fastidiosus DSM 17978, complete genome.</title>
        <authorList>
            <person name="Wang Q."/>
            <person name="Cai R."/>
            <person name="Wang Z."/>
        </authorList>
    </citation>
    <scope>NUCLEOTIDE SEQUENCE</scope>
    <source>
        <strain evidence="7">DSM 17978</strain>
    </source>
</reference>
<dbReference type="PANTHER" id="PTHR12001:SF69">
    <property type="entry name" value="ALL TRANS-POLYPRENYL-DIPHOSPHATE SYNTHASE PDSS1"/>
    <property type="match status" value="1"/>
</dbReference>
<dbReference type="RefSeq" id="WP_268003527.1">
    <property type="nucleotide sequence ID" value="NZ_BSUT01000001.1"/>
</dbReference>
<dbReference type="InterPro" id="IPR000092">
    <property type="entry name" value="Polyprenyl_synt"/>
</dbReference>
<evidence type="ECO:0000313" key="8">
    <source>
        <dbReference type="Proteomes" id="UP001164761"/>
    </source>
</evidence>
<keyword evidence="5" id="KW-0460">Magnesium</keyword>
<sequence length="327" mass="36593">MTRLDFHRVYQSYRAQLDQVEFTLHDRAKSHQTVLAKASNQLLDAGGKRLRPLFALICGTTHQPARNIRDDVPKLAAALEMIHMATLVHDDVIDQAAVRRGRPTVRSEYGNLAAMYTGDFLFARAIQLLAEVDNTDVHREMSLGLVRLCEGEIEQIRDFYNWDQSIKTYLRRIERKTALLIALSCALGARVSAADARDLSALRLFGHYTGMAFQIIDDVLDFVGNEHVVGKPVGGDLRQGNLTLPALVAAQKPSVGVRLRKLIHKDMEESDAEEAVSIVLETEGLPVARALAERYLSKAIGVLERVSDHRVREELAVLTRFVAERSF</sequence>
<evidence type="ECO:0000256" key="3">
    <source>
        <dbReference type="ARBA" id="ARBA00022679"/>
    </source>
</evidence>
<dbReference type="InterPro" id="IPR033749">
    <property type="entry name" value="Polyprenyl_synt_CS"/>
</dbReference>
<evidence type="ECO:0000313" key="7">
    <source>
        <dbReference type="EMBL" id="WAH39630.1"/>
    </source>
</evidence>
<evidence type="ECO:0000256" key="1">
    <source>
        <dbReference type="ARBA" id="ARBA00001946"/>
    </source>
</evidence>
<keyword evidence="4" id="KW-0479">Metal-binding</keyword>
<dbReference type="PANTHER" id="PTHR12001">
    <property type="entry name" value="GERANYLGERANYL PYROPHOSPHATE SYNTHASE"/>
    <property type="match status" value="1"/>
</dbReference>
<comment type="similarity">
    <text evidence="2 6">Belongs to the FPP/GGPP synthase family.</text>
</comment>
<dbReference type="SUPFAM" id="SSF48576">
    <property type="entry name" value="Terpenoid synthases"/>
    <property type="match status" value="1"/>
</dbReference>
<dbReference type="Gene3D" id="1.10.600.10">
    <property type="entry name" value="Farnesyl Diphosphate Synthase"/>
    <property type="match status" value="1"/>
</dbReference>
<dbReference type="EMBL" id="CP104067">
    <property type="protein sequence ID" value="WAH39630.1"/>
    <property type="molecule type" value="Genomic_DNA"/>
</dbReference>
<evidence type="ECO:0000256" key="2">
    <source>
        <dbReference type="ARBA" id="ARBA00006706"/>
    </source>
</evidence>
<keyword evidence="8" id="KW-1185">Reference proteome</keyword>
<name>A0ABY6Z9S7_9BACL</name>
<evidence type="ECO:0000256" key="4">
    <source>
        <dbReference type="ARBA" id="ARBA00022723"/>
    </source>
</evidence>
<evidence type="ECO:0000256" key="6">
    <source>
        <dbReference type="RuleBase" id="RU004466"/>
    </source>
</evidence>
<dbReference type="PROSITE" id="PS00723">
    <property type="entry name" value="POLYPRENYL_SYNTHASE_1"/>
    <property type="match status" value="1"/>
</dbReference>